<organism evidence="1 2">
    <name type="scientific">Marchantia polymorpha</name>
    <name type="common">Common liverwort</name>
    <name type="synonym">Marchantia aquatica</name>
    <dbReference type="NCBI Taxonomy" id="3197"/>
    <lineage>
        <taxon>Eukaryota</taxon>
        <taxon>Viridiplantae</taxon>
        <taxon>Streptophyta</taxon>
        <taxon>Embryophyta</taxon>
        <taxon>Marchantiophyta</taxon>
        <taxon>Marchantiopsida</taxon>
        <taxon>Marchantiidae</taxon>
        <taxon>Marchantiales</taxon>
        <taxon>Marchantiaceae</taxon>
        <taxon>Marchantia</taxon>
    </lineage>
</organism>
<proteinExistence type="predicted"/>
<name>A0A2R6WI35_MARPO</name>
<dbReference type="OrthoDB" id="1662611at2759"/>
<keyword evidence="2" id="KW-1185">Reference proteome</keyword>
<accession>A0A2R6WI35</accession>
<dbReference type="AlphaFoldDB" id="A0A2R6WI35"/>
<gene>
    <name evidence="1" type="ORF">MARPO_0088s0037</name>
</gene>
<evidence type="ECO:0000313" key="2">
    <source>
        <dbReference type="Proteomes" id="UP000244005"/>
    </source>
</evidence>
<protein>
    <submittedName>
        <fullName evidence="1">Uncharacterized protein</fullName>
    </submittedName>
</protein>
<sequence>MPVTARNLDVKPETISNCFQHCQIRTEDIGLRPVTEDMVEPSAEVISELESEIRRFCYENPMNIQNLLNYPDEEIVTYKPTKEEIVANLKKLVVEIPGREEEHDSEDLPKICPSDAISMLEKLQHFWLQQEKVHTENLLSIRSMMDVAPRRIRTEKLQKTTLDRFFAKK</sequence>
<dbReference type="Proteomes" id="UP000244005">
    <property type="component" value="Unassembled WGS sequence"/>
</dbReference>
<evidence type="ECO:0000313" key="1">
    <source>
        <dbReference type="EMBL" id="PTQ33491.1"/>
    </source>
</evidence>
<dbReference type="OMA" id="ANCFRHY"/>
<reference evidence="2" key="1">
    <citation type="journal article" date="2017" name="Cell">
        <title>Insights into land plant evolution garnered from the Marchantia polymorpha genome.</title>
        <authorList>
            <person name="Bowman J.L."/>
            <person name="Kohchi T."/>
            <person name="Yamato K.T."/>
            <person name="Jenkins J."/>
            <person name="Shu S."/>
            <person name="Ishizaki K."/>
            <person name="Yamaoka S."/>
            <person name="Nishihama R."/>
            <person name="Nakamura Y."/>
            <person name="Berger F."/>
            <person name="Adam C."/>
            <person name="Aki S.S."/>
            <person name="Althoff F."/>
            <person name="Araki T."/>
            <person name="Arteaga-Vazquez M.A."/>
            <person name="Balasubrmanian S."/>
            <person name="Barry K."/>
            <person name="Bauer D."/>
            <person name="Boehm C.R."/>
            <person name="Briginshaw L."/>
            <person name="Caballero-Perez J."/>
            <person name="Catarino B."/>
            <person name="Chen F."/>
            <person name="Chiyoda S."/>
            <person name="Chovatia M."/>
            <person name="Davies K.M."/>
            <person name="Delmans M."/>
            <person name="Demura T."/>
            <person name="Dierschke T."/>
            <person name="Dolan L."/>
            <person name="Dorantes-Acosta A.E."/>
            <person name="Eklund D.M."/>
            <person name="Florent S.N."/>
            <person name="Flores-Sandoval E."/>
            <person name="Fujiyama A."/>
            <person name="Fukuzawa H."/>
            <person name="Galik B."/>
            <person name="Grimanelli D."/>
            <person name="Grimwood J."/>
            <person name="Grossniklaus U."/>
            <person name="Hamada T."/>
            <person name="Haseloff J."/>
            <person name="Hetherington A.J."/>
            <person name="Higo A."/>
            <person name="Hirakawa Y."/>
            <person name="Hundley H.N."/>
            <person name="Ikeda Y."/>
            <person name="Inoue K."/>
            <person name="Inoue S.I."/>
            <person name="Ishida S."/>
            <person name="Jia Q."/>
            <person name="Kakita M."/>
            <person name="Kanazawa T."/>
            <person name="Kawai Y."/>
            <person name="Kawashima T."/>
            <person name="Kennedy M."/>
            <person name="Kinose K."/>
            <person name="Kinoshita T."/>
            <person name="Kohara Y."/>
            <person name="Koide E."/>
            <person name="Komatsu K."/>
            <person name="Kopischke S."/>
            <person name="Kubo M."/>
            <person name="Kyozuka J."/>
            <person name="Lagercrantz U."/>
            <person name="Lin S.S."/>
            <person name="Lindquist E."/>
            <person name="Lipzen A.M."/>
            <person name="Lu C.W."/>
            <person name="De Luna E."/>
            <person name="Martienssen R.A."/>
            <person name="Minamino N."/>
            <person name="Mizutani M."/>
            <person name="Mizutani M."/>
            <person name="Mochizuki N."/>
            <person name="Monte I."/>
            <person name="Mosher R."/>
            <person name="Nagasaki H."/>
            <person name="Nakagami H."/>
            <person name="Naramoto S."/>
            <person name="Nishitani K."/>
            <person name="Ohtani M."/>
            <person name="Okamoto T."/>
            <person name="Okumura M."/>
            <person name="Phillips J."/>
            <person name="Pollak B."/>
            <person name="Reinders A."/>
            <person name="Rovekamp M."/>
            <person name="Sano R."/>
            <person name="Sawa S."/>
            <person name="Schmid M.W."/>
            <person name="Shirakawa M."/>
            <person name="Solano R."/>
            <person name="Spunde A."/>
            <person name="Suetsugu N."/>
            <person name="Sugano S."/>
            <person name="Sugiyama A."/>
            <person name="Sun R."/>
            <person name="Suzuki Y."/>
            <person name="Takenaka M."/>
            <person name="Takezawa D."/>
            <person name="Tomogane H."/>
            <person name="Tsuzuki M."/>
            <person name="Ueda T."/>
            <person name="Umeda M."/>
            <person name="Ward J.M."/>
            <person name="Watanabe Y."/>
            <person name="Yazaki K."/>
            <person name="Yokoyama R."/>
            <person name="Yoshitake Y."/>
            <person name="Yotsui I."/>
            <person name="Zachgo S."/>
            <person name="Schmutz J."/>
        </authorList>
    </citation>
    <scope>NUCLEOTIDE SEQUENCE [LARGE SCALE GENOMIC DNA]</scope>
    <source>
        <strain evidence="2">Tak-1</strain>
    </source>
</reference>
<dbReference type="EMBL" id="KZ772760">
    <property type="protein sequence ID" value="PTQ33491.1"/>
    <property type="molecule type" value="Genomic_DNA"/>
</dbReference>
<dbReference type="Gramene" id="Mp7g02490.1">
    <property type="protein sequence ID" value="Mp7g02490.1.cds1"/>
    <property type="gene ID" value="Mp7g02490"/>
</dbReference>